<dbReference type="OrthoDB" id="9927103at2759"/>
<keyword evidence="9" id="KW-0414">Isoprene biosynthesis</keyword>
<evidence type="ECO:0000256" key="7">
    <source>
        <dbReference type="ARBA" id="ARBA00023098"/>
    </source>
</evidence>
<keyword evidence="6" id="KW-0460">Magnesium</keyword>
<organism evidence="21 22">
    <name type="scientific">Branchiostoma lanceolatum</name>
    <name type="common">Common lancelet</name>
    <name type="synonym">Amphioxus lanceolatum</name>
    <dbReference type="NCBI Taxonomy" id="7740"/>
    <lineage>
        <taxon>Eukaryota</taxon>
        <taxon>Metazoa</taxon>
        <taxon>Chordata</taxon>
        <taxon>Cephalochordata</taxon>
        <taxon>Leptocardii</taxon>
        <taxon>Amphioxiformes</taxon>
        <taxon>Branchiostomatidae</taxon>
        <taxon>Branchiostoma</taxon>
    </lineage>
</organism>
<comment type="cofactor">
    <cofactor evidence="1">
        <name>Mg(2+)</name>
        <dbReference type="ChEBI" id="CHEBI:18420"/>
    </cofactor>
</comment>
<evidence type="ECO:0000256" key="20">
    <source>
        <dbReference type="RuleBase" id="RU004466"/>
    </source>
</evidence>
<protein>
    <recommendedName>
        <fullName evidence="15">All trans-polyprenyl-diphosphate synthase PDSS1</fullName>
        <ecNumber evidence="14">2.5.1.91</ecNumber>
    </recommendedName>
    <alternativeName>
        <fullName evidence="18">All-trans-decaprenyl-diphosphate synthase subunit 1</fullName>
    </alternativeName>
    <alternativeName>
        <fullName evidence="16">Decaprenyl-diphosphate synthase subunit 1</fullName>
    </alternativeName>
    <alternativeName>
        <fullName evidence="17">Solanesyl-diphosphate synthase subunit 1</fullName>
    </alternativeName>
    <alternativeName>
        <fullName evidence="19">Trans-prenyltransferase 1</fullName>
    </alternativeName>
</protein>
<comment type="catalytic activity">
    <reaction evidence="11">
        <text>7 isopentenyl diphosphate + (2E,6E)-farnesyl diphosphate = all-trans-decaprenyl diphosphate + 7 diphosphate</text>
        <dbReference type="Rhea" id="RHEA:27802"/>
        <dbReference type="ChEBI" id="CHEBI:33019"/>
        <dbReference type="ChEBI" id="CHEBI:60721"/>
        <dbReference type="ChEBI" id="CHEBI:128769"/>
        <dbReference type="ChEBI" id="CHEBI:175763"/>
        <dbReference type="EC" id="2.5.1.91"/>
    </reaction>
    <physiologicalReaction direction="left-to-right" evidence="11">
        <dbReference type="Rhea" id="RHEA:27803"/>
    </physiologicalReaction>
</comment>
<dbReference type="InterPro" id="IPR000092">
    <property type="entry name" value="Polyprenyl_synt"/>
</dbReference>
<dbReference type="EC" id="2.5.1.91" evidence="14"/>
<keyword evidence="5" id="KW-0479">Metal-binding</keyword>
<comment type="subcellular location">
    <subcellularLocation>
        <location evidence="2">Mitochondrion</location>
    </subcellularLocation>
</comment>
<evidence type="ECO:0000256" key="12">
    <source>
        <dbReference type="ARBA" id="ARBA00057934"/>
    </source>
</evidence>
<dbReference type="GO" id="GO:0046872">
    <property type="term" value="F:metal ion binding"/>
    <property type="evidence" value="ECO:0007669"/>
    <property type="project" value="UniProtKB-KW"/>
</dbReference>
<evidence type="ECO:0000256" key="13">
    <source>
        <dbReference type="ARBA" id="ARBA00064334"/>
    </source>
</evidence>
<dbReference type="FunFam" id="1.10.600.10:FF:000011">
    <property type="entry name" value="Decaprenyl diphosphate synthase subunit 1"/>
    <property type="match status" value="1"/>
</dbReference>
<comment type="subunit">
    <text evidence="13">Heterotetramer composed of 2 PDSS1/DPS1 and 2 PDSS2/DLP1 subunits.</text>
</comment>
<proteinExistence type="inferred from homology"/>
<name>A0A8J9YUP0_BRALA</name>
<evidence type="ECO:0000256" key="1">
    <source>
        <dbReference type="ARBA" id="ARBA00001946"/>
    </source>
</evidence>
<dbReference type="EMBL" id="OV696697">
    <property type="protein sequence ID" value="CAH1242046.1"/>
    <property type="molecule type" value="Genomic_DNA"/>
</dbReference>
<dbReference type="Proteomes" id="UP000838412">
    <property type="component" value="Chromosome 12"/>
</dbReference>
<dbReference type="GO" id="GO:0032478">
    <property type="term" value="C:heterotetrameric polyprenyl diphosphate synthase complex"/>
    <property type="evidence" value="ECO:0007669"/>
    <property type="project" value="UniProtKB-ARBA"/>
</dbReference>
<dbReference type="SUPFAM" id="SSF48576">
    <property type="entry name" value="Terpenoid synthases"/>
    <property type="match status" value="1"/>
</dbReference>
<evidence type="ECO:0000256" key="18">
    <source>
        <dbReference type="ARBA" id="ARBA00083689"/>
    </source>
</evidence>
<dbReference type="SFLD" id="SFLDS00005">
    <property type="entry name" value="Isoprenoid_Synthase_Type_I"/>
    <property type="match status" value="1"/>
</dbReference>
<keyword evidence="8" id="KW-0496">Mitochondrion</keyword>
<comment type="function">
    <text evidence="12">Heterotetrameric enzyme that catalyzes the condensation of farnesyl diphosphate (FPP), which acts as a primer, and isopentenyl diphosphate (IPP) to produce prenyl diphosphates of varying chain lengths and participates in the determination of the side chain of ubiquinone. Supplies nona and decaprenyl diphosphate, the precursors for the side chain of the isoprenoid quinones ubiquinone-9 (Q9)and ubiquinone-10 (Q10) respectively. The enzyme adds isopentenyl diphosphate molecules sequentially to farnesyl diphosphate with trans stereochemistry.</text>
</comment>
<dbReference type="GO" id="GO:0097269">
    <property type="term" value="F:all-trans-decaprenyl-diphosphate synthase activity"/>
    <property type="evidence" value="ECO:0007669"/>
    <property type="project" value="UniProtKB-EC"/>
</dbReference>
<dbReference type="Gene3D" id="1.10.600.10">
    <property type="entry name" value="Farnesyl Diphosphate Synthase"/>
    <property type="match status" value="1"/>
</dbReference>
<keyword evidence="22" id="KW-1185">Reference proteome</keyword>
<keyword evidence="4 20" id="KW-0808">Transferase</keyword>
<evidence type="ECO:0000256" key="14">
    <source>
        <dbReference type="ARBA" id="ARBA00066510"/>
    </source>
</evidence>
<comment type="catalytic activity">
    <reaction evidence="10">
        <text>6 isopentenyl diphosphate + (2E,6E)-farnesyl diphosphate = all-trans-nonaprenyl diphosphate + 6 diphosphate</text>
        <dbReference type="Rhea" id="RHEA:55364"/>
        <dbReference type="ChEBI" id="CHEBI:33019"/>
        <dbReference type="ChEBI" id="CHEBI:58391"/>
        <dbReference type="ChEBI" id="CHEBI:128769"/>
        <dbReference type="ChEBI" id="CHEBI:175763"/>
    </reaction>
    <physiologicalReaction direction="left-to-right" evidence="10">
        <dbReference type="Rhea" id="RHEA:55365"/>
    </physiologicalReaction>
</comment>
<evidence type="ECO:0000256" key="2">
    <source>
        <dbReference type="ARBA" id="ARBA00004173"/>
    </source>
</evidence>
<comment type="similarity">
    <text evidence="3 20">Belongs to the FPP/GGPP synthase family.</text>
</comment>
<evidence type="ECO:0000313" key="21">
    <source>
        <dbReference type="EMBL" id="CAH1242046.1"/>
    </source>
</evidence>
<evidence type="ECO:0000256" key="11">
    <source>
        <dbReference type="ARBA" id="ARBA00051100"/>
    </source>
</evidence>
<evidence type="ECO:0000256" key="15">
    <source>
        <dbReference type="ARBA" id="ARBA00073240"/>
    </source>
</evidence>
<gene>
    <name evidence="21" type="primary">PDSS1</name>
    <name evidence="21" type="ORF">BLAG_LOCUS5402</name>
</gene>
<evidence type="ECO:0000256" key="5">
    <source>
        <dbReference type="ARBA" id="ARBA00022723"/>
    </source>
</evidence>
<dbReference type="InterPro" id="IPR033749">
    <property type="entry name" value="Polyprenyl_synt_CS"/>
</dbReference>
<evidence type="ECO:0000256" key="3">
    <source>
        <dbReference type="ARBA" id="ARBA00006706"/>
    </source>
</evidence>
<dbReference type="AlphaFoldDB" id="A0A8J9YUP0"/>
<dbReference type="PROSITE" id="PS00444">
    <property type="entry name" value="POLYPRENYL_SYNTHASE_2"/>
    <property type="match status" value="1"/>
</dbReference>
<evidence type="ECO:0000256" key="10">
    <source>
        <dbReference type="ARBA" id="ARBA00050825"/>
    </source>
</evidence>
<dbReference type="GO" id="GO:0008299">
    <property type="term" value="P:isoprenoid biosynthetic process"/>
    <property type="evidence" value="ECO:0007669"/>
    <property type="project" value="UniProtKB-KW"/>
</dbReference>
<evidence type="ECO:0000256" key="6">
    <source>
        <dbReference type="ARBA" id="ARBA00022842"/>
    </source>
</evidence>
<sequence>MATSVRFWKEGQRFLPIFPQLCVVREPNHCKMSLKKLCRQSRQSHARIADAKDGSWTAPGKLLCEPGRLPHCRGSQGNVCRPLLQLNTTTQIRSICTSSLCSSQKSSPDPRTPSDPFQLVSTEMSTLYNDIRMELATFGSVLRDMSHYYFDGQGKAFRPMVVLLMSRACNFHNGASENGLALPSQRRISMIAEMIHTASLVHDDVIDEADTRRGKACVSNLHGQRKAILTGDYILTVSSMALASIGNKDVVILLSQVIEDLVRGEFMQLGTKEDEDERFAHYLKKTFKKTASLLAHSCRAVAVLSGGCKEVQEVAYQYGKNLGIAFQLVDDMLDFMSTEELMGKPTAADLKLGLATAPVLFASEKYPELNAMIMRRFSEPGDVELAREAVTKTESLQQSRILAEQYCREAVRQIQQLAPSPEREALVTLTQKVLNRKK</sequence>
<dbReference type="GO" id="GO:0006744">
    <property type="term" value="P:ubiquinone biosynthetic process"/>
    <property type="evidence" value="ECO:0007669"/>
    <property type="project" value="TreeGrafter"/>
</dbReference>
<dbReference type="Pfam" id="PF00348">
    <property type="entry name" value="polyprenyl_synt"/>
    <property type="match status" value="1"/>
</dbReference>
<dbReference type="PANTHER" id="PTHR12001">
    <property type="entry name" value="GERANYLGERANYL PYROPHOSPHATE SYNTHASE"/>
    <property type="match status" value="1"/>
</dbReference>
<dbReference type="CDD" id="cd00685">
    <property type="entry name" value="Trans_IPPS_HT"/>
    <property type="match status" value="1"/>
</dbReference>
<accession>A0A8J9YUP0</accession>
<evidence type="ECO:0000256" key="17">
    <source>
        <dbReference type="ARBA" id="ARBA00083184"/>
    </source>
</evidence>
<reference evidence="21" key="1">
    <citation type="submission" date="2022-01" db="EMBL/GenBank/DDBJ databases">
        <authorList>
            <person name="Braso-Vives M."/>
        </authorList>
    </citation>
    <scope>NUCLEOTIDE SEQUENCE</scope>
</reference>
<evidence type="ECO:0000313" key="22">
    <source>
        <dbReference type="Proteomes" id="UP000838412"/>
    </source>
</evidence>
<dbReference type="PANTHER" id="PTHR12001:SF69">
    <property type="entry name" value="ALL TRANS-POLYPRENYL-DIPHOSPHATE SYNTHASE PDSS1"/>
    <property type="match status" value="1"/>
</dbReference>
<dbReference type="InterPro" id="IPR008949">
    <property type="entry name" value="Isoprenoid_synthase_dom_sf"/>
</dbReference>
<evidence type="ECO:0000256" key="19">
    <source>
        <dbReference type="ARBA" id="ARBA00084036"/>
    </source>
</evidence>
<evidence type="ECO:0000256" key="8">
    <source>
        <dbReference type="ARBA" id="ARBA00023128"/>
    </source>
</evidence>
<dbReference type="PROSITE" id="PS00723">
    <property type="entry name" value="POLYPRENYL_SYNTHASE_1"/>
    <property type="match status" value="1"/>
</dbReference>
<keyword evidence="7" id="KW-0443">Lipid metabolism</keyword>
<evidence type="ECO:0000256" key="16">
    <source>
        <dbReference type="ARBA" id="ARBA00080324"/>
    </source>
</evidence>
<evidence type="ECO:0000256" key="9">
    <source>
        <dbReference type="ARBA" id="ARBA00023229"/>
    </source>
</evidence>
<evidence type="ECO:0000256" key="4">
    <source>
        <dbReference type="ARBA" id="ARBA00022679"/>
    </source>
</evidence>